<sequence>MHMQARRAVSGSGVGFDHARSRLALAVVSLLSLHNLAAQERTAVQRVQTPAVEADAQRGDAPVHVATAGVLW</sequence>
<evidence type="ECO:0000313" key="1">
    <source>
        <dbReference type="EMBL" id="MBB5670848.1"/>
    </source>
</evidence>
<name>A0AB73GZK4_9XANT</name>
<dbReference type="EMBL" id="JACIIQ010000008">
    <property type="protein sequence ID" value="MBB5670848.1"/>
    <property type="molecule type" value="Genomic_DNA"/>
</dbReference>
<dbReference type="AlphaFoldDB" id="A0AB73GZK4"/>
<organism evidence="1">
    <name type="scientific">Xanthomonas arboricola</name>
    <dbReference type="NCBI Taxonomy" id="56448"/>
    <lineage>
        <taxon>Bacteria</taxon>
        <taxon>Pseudomonadati</taxon>
        <taxon>Pseudomonadota</taxon>
        <taxon>Gammaproteobacteria</taxon>
        <taxon>Lysobacterales</taxon>
        <taxon>Lysobacteraceae</taxon>
        <taxon>Xanthomonas</taxon>
    </lineage>
</organism>
<proteinExistence type="predicted"/>
<comment type="caution">
    <text evidence="1">The sequence shown here is derived from an EMBL/GenBank/DDBJ whole genome shotgun (WGS) entry which is preliminary data.</text>
</comment>
<accession>A0AB73GZK4</accession>
<dbReference type="Proteomes" id="UP000528595">
    <property type="component" value="Unassembled WGS sequence"/>
</dbReference>
<reference evidence="1" key="1">
    <citation type="submission" date="2020-08" db="EMBL/GenBank/DDBJ databases">
        <title>Studying the diversity of plant-associated saprophytic bacteria and their role in host health and plant-pathogen interactions.</title>
        <authorList>
            <person name="Potnis N."/>
        </authorList>
    </citation>
    <scope>NUCLEOTIDE SEQUENCE</scope>
    <source>
        <strain evidence="1">F21</strain>
    </source>
</reference>
<gene>
    <name evidence="1" type="ORF">FHR65_002413</name>
</gene>
<protein>
    <submittedName>
        <fullName evidence="1">Uncharacterized protein</fullName>
    </submittedName>
</protein>